<evidence type="ECO:0000256" key="6">
    <source>
        <dbReference type="ARBA" id="ARBA00022842"/>
    </source>
</evidence>
<evidence type="ECO:0000256" key="13">
    <source>
        <dbReference type="RuleBase" id="RU003781"/>
    </source>
</evidence>
<dbReference type="CDD" id="cd00515">
    <property type="entry name" value="HAM1"/>
    <property type="match status" value="1"/>
</dbReference>
<evidence type="ECO:0000256" key="5">
    <source>
        <dbReference type="ARBA" id="ARBA00022801"/>
    </source>
</evidence>
<organism evidence="14 15">
    <name type="scientific">Piptocephalis cylindrospora</name>
    <dbReference type="NCBI Taxonomy" id="1907219"/>
    <lineage>
        <taxon>Eukaryota</taxon>
        <taxon>Fungi</taxon>
        <taxon>Fungi incertae sedis</taxon>
        <taxon>Zoopagomycota</taxon>
        <taxon>Zoopagomycotina</taxon>
        <taxon>Zoopagomycetes</taxon>
        <taxon>Zoopagales</taxon>
        <taxon>Piptocephalidaceae</taxon>
        <taxon>Piptocephalis</taxon>
    </lineage>
</organism>
<dbReference type="GO" id="GO:0009117">
    <property type="term" value="P:nucleotide metabolic process"/>
    <property type="evidence" value="ECO:0007669"/>
    <property type="project" value="UniProtKB-KW"/>
</dbReference>
<dbReference type="FunFam" id="3.90.950.10:FF:000003">
    <property type="entry name" value="Inosine triphosphate pyrophosphatase"/>
    <property type="match status" value="1"/>
</dbReference>
<keyword evidence="4 12" id="KW-0547">Nucleotide-binding</keyword>
<evidence type="ECO:0000256" key="10">
    <source>
        <dbReference type="ARBA" id="ARBA00093255"/>
    </source>
</evidence>
<dbReference type="InterPro" id="IPR002637">
    <property type="entry name" value="RdgB/HAM1"/>
</dbReference>
<comment type="cofactor">
    <cofactor evidence="12">
        <name>Mg(2+)</name>
        <dbReference type="ChEBI" id="CHEBI:18420"/>
    </cofactor>
    <cofactor evidence="12">
        <name>Mn(2+)</name>
        <dbReference type="ChEBI" id="CHEBI:29035"/>
    </cofactor>
    <text evidence="12">Binds 1 divalent metal cation per subunit; can use either Mg(2+) or Mn(2+).</text>
</comment>
<sequence length="191" mass="20828">MPALRTLTFVTGNAKKLEEVCSILQGVVNVVSHTVDLTEIQGTAEEVAKDKCRRAAEALNGPCIVEDTGLIFNAMGHLPGPYIKWFMESLGHDGLNRMLVGFGDKSATATCTFALSNGPGTEPIIFEGRTLGEIVQARGPKVFGWDAVFQPQGHDQTYAEMPKELKNTLSHRSKALALLLQYLKDEDNMAH</sequence>
<proteinExistence type="inferred from homology"/>
<dbReference type="InterPro" id="IPR029001">
    <property type="entry name" value="ITPase-like_fam"/>
</dbReference>
<comment type="catalytic activity">
    <reaction evidence="11">
        <text>N(6)-hydroxy-dATP + H2O = N(6)-hydroxy-dAMP + diphosphate + H(+)</text>
        <dbReference type="Rhea" id="RHEA:83971"/>
        <dbReference type="ChEBI" id="CHEBI:15377"/>
        <dbReference type="ChEBI" id="CHEBI:15378"/>
        <dbReference type="ChEBI" id="CHEBI:33019"/>
        <dbReference type="ChEBI" id="CHEBI:233529"/>
        <dbReference type="ChEBI" id="CHEBI:233530"/>
    </reaction>
    <physiologicalReaction direction="left-to-right" evidence="11">
        <dbReference type="Rhea" id="RHEA:83972"/>
    </physiologicalReaction>
</comment>
<dbReference type="HAMAP" id="MF_03148">
    <property type="entry name" value="HAM1_NTPase"/>
    <property type="match status" value="1"/>
</dbReference>
<evidence type="ECO:0000313" key="14">
    <source>
        <dbReference type="EMBL" id="RKP15261.1"/>
    </source>
</evidence>
<keyword evidence="7 12" id="KW-0546">Nucleotide metabolism</keyword>
<comment type="catalytic activity">
    <reaction evidence="12">
        <text>XTP + H2O = XMP + diphosphate + H(+)</text>
        <dbReference type="Rhea" id="RHEA:28610"/>
        <dbReference type="ChEBI" id="CHEBI:15377"/>
        <dbReference type="ChEBI" id="CHEBI:15378"/>
        <dbReference type="ChEBI" id="CHEBI:33019"/>
        <dbReference type="ChEBI" id="CHEBI:57464"/>
        <dbReference type="ChEBI" id="CHEBI:61314"/>
        <dbReference type="EC" id="3.6.1.66"/>
    </reaction>
</comment>
<comment type="subunit">
    <text evidence="12">Homodimer.</text>
</comment>
<comment type="catalytic activity">
    <reaction evidence="9">
        <text>ITP + H2O = IMP + diphosphate + H(+)</text>
        <dbReference type="Rhea" id="RHEA:29399"/>
        <dbReference type="ChEBI" id="CHEBI:15377"/>
        <dbReference type="ChEBI" id="CHEBI:15378"/>
        <dbReference type="ChEBI" id="CHEBI:33019"/>
        <dbReference type="ChEBI" id="CHEBI:58053"/>
        <dbReference type="ChEBI" id="CHEBI:61402"/>
        <dbReference type="EC" id="3.6.1.66"/>
    </reaction>
    <physiologicalReaction direction="left-to-right" evidence="9">
        <dbReference type="Rhea" id="RHEA:29400"/>
    </physiologicalReaction>
</comment>
<feature type="binding site" evidence="12">
    <location>
        <begin position="11"/>
        <end position="16"/>
    </location>
    <ligand>
        <name>ITP</name>
        <dbReference type="ChEBI" id="CHEBI:61402"/>
    </ligand>
</feature>
<evidence type="ECO:0000256" key="2">
    <source>
        <dbReference type="ARBA" id="ARBA00022490"/>
    </source>
</evidence>
<feature type="binding site" evidence="12">
    <location>
        <begin position="171"/>
        <end position="172"/>
    </location>
    <ligand>
        <name>ITP</name>
        <dbReference type="ChEBI" id="CHEBI:61402"/>
    </ligand>
</feature>
<dbReference type="SUPFAM" id="SSF52972">
    <property type="entry name" value="ITPase-like"/>
    <property type="match status" value="1"/>
</dbReference>
<evidence type="ECO:0000313" key="15">
    <source>
        <dbReference type="Proteomes" id="UP000267251"/>
    </source>
</evidence>
<evidence type="ECO:0000256" key="4">
    <source>
        <dbReference type="ARBA" id="ARBA00022741"/>
    </source>
</evidence>
<comment type="similarity">
    <text evidence="1 12 13">Belongs to the HAM1 NTPase family.</text>
</comment>
<dbReference type="Proteomes" id="UP000267251">
    <property type="component" value="Unassembled WGS sequence"/>
</dbReference>
<evidence type="ECO:0000256" key="8">
    <source>
        <dbReference type="ARBA" id="ARBA00054940"/>
    </source>
</evidence>
<feature type="binding site" evidence="12">
    <location>
        <position position="39"/>
    </location>
    <ligand>
        <name>Mg(2+)</name>
        <dbReference type="ChEBI" id="CHEBI:18420"/>
    </ligand>
</feature>
<dbReference type="InterPro" id="IPR027502">
    <property type="entry name" value="ITPase"/>
</dbReference>
<dbReference type="NCBIfam" id="TIGR00042">
    <property type="entry name" value="RdgB/HAM1 family non-canonical purine NTP pyrophosphatase"/>
    <property type="match status" value="1"/>
</dbReference>
<name>A0A4P9Y9Y0_9FUNG</name>
<keyword evidence="12" id="KW-0539">Nucleus</keyword>
<dbReference type="GO" id="GO:0036222">
    <property type="term" value="F:XTP diphosphatase activity"/>
    <property type="evidence" value="ECO:0007669"/>
    <property type="project" value="UniProtKB-UniRule"/>
</dbReference>
<dbReference type="Gene3D" id="3.90.950.10">
    <property type="match status" value="1"/>
</dbReference>
<dbReference type="OrthoDB" id="6288734at2759"/>
<evidence type="ECO:0000256" key="12">
    <source>
        <dbReference type="HAMAP-Rule" id="MF_03148"/>
    </source>
</evidence>
<dbReference type="PANTHER" id="PTHR11067">
    <property type="entry name" value="INOSINE TRIPHOSPHATE PYROPHOSPHATASE/HAM1 PROTEIN"/>
    <property type="match status" value="1"/>
</dbReference>
<dbReference type="EMBL" id="KZ987745">
    <property type="protein sequence ID" value="RKP15261.1"/>
    <property type="molecule type" value="Genomic_DNA"/>
</dbReference>
<comment type="subcellular location">
    <subcellularLocation>
        <location evidence="12">Cytoplasm</location>
    </subcellularLocation>
    <subcellularLocation>
        <location evidence="12">Nucleus</location>
    </subcellularLocation>
</comment>
<dbReference type="GO" id="GO:0005634">
    <property type="term" value="C:nucleus"/>
    <property type="evidence" value="ECO:0007669"/>
    <property type="project" value="UniProtKB-SubCell"/>
</dbReference>
<evidence type="ECO:0000256" key="11">
    <source>
        <dbReference type="ARBA" id="ARBA00093271"/>
    </source>
</evidence>
<protein>
    <recommendedName>
        <fullName evidence="12">Inosine triphosphate pyrophosphatase</fullName>
        <shortName evidence="12">ITPase</shortName>
        <shortName evidence="12">Inosine triphosphatase</shortName>
        <ecNumber evidence="12">3.6.1.66</ecNumber>
    </recommendedName>
    <alternativeName>
        <fullName evidence="12">Non-canonical purine NTP pyrophosphatase</fullName>
    </alternativeName>
    <alternativeName>
        <fullName evidence="12">Non-standard purine NTP pyrophosphatase</fullName>
    </alternativeName>
    <alternativeName>
        <fullName evidence="12">Nucleoside-triphosphate diphosphatase</fullName>
    </alternativeName>
    <alternativeName>
        <fullName evidence="12">Nucleoside-triphosphate pyrophosphatase</fullName>
        <shortName evidence="12">NTPase</shortName>
    </alternativeName>
    <alternativeName>
        <fullName evidence="12">XTP/dITP diphosphatase</fullName>
    </alternativeName>
</protein>
<dbReference type="GO" id="GO:0035870">
    <property type="term" value="F:dITP diphosphatase activity"/>
    <property type="evidence" value="ECO:0007669"/>
    <property type="project" value="UniProtKB-UniRule"/>
</dbReference>
<dbReference type="AlphaFoldDB" id="A0A4P9Y9Y0"/>
<comment type="function">
    <text evidence="8">Pyrophosphatase that hydrolyzes the non-canonical purine nucleotides inosine triphosphate (ITP), deoxyinosine triphosphate (dITP) as well as 2'-deoxy-N-6-hydroxylaminopurine triphosphate (dHAPTP) and xanthosine 5'-triphosphate (XTP) to their respective monophosphate derivatives. The enzyme does not distinguish between the deoxy- and ribose forms. Probably excludes non-canonical purines from RNA and DNA precursor pools, thus preventing their incorporation into RNA and DNA and avoiding chromosomal lesions.</text>
</comment>
<dbReference type="GO" id="GO:0000166">
    <property type="term" value="F:nucleotide binding"/>
    <property type="evidence" value="ECO:0007669"/>
    <property type="project" value="UniProtKB-KW"/>
</dbReference>
<keyword evidence="6 12" id="KW-0460">Magnesium</keyword>
<dbReference type="GO" id="GO:0009204">
    <property type="term" value="P:deoxyribonucleoside triphosphate catabolic process"/>
    <property type="evidence" value="ECO:0007669"/>
    <property type="project" value="UniProtKB-UniRule"/>
</dbReference>
<keyword evidence="2 12" id="KW-0963">Cytoplasm</keyword>
<dbReference type="PANTHER" id="PTHR11067:SF9">
    <property type="entry name" value="INOSINE TRIPHOSPHATE PYROPHOSPHATASE"/>
    <property type="match status" value="1"/>
</dbReference>
<evidence type="ECO:0000256" key="3">
    <source>
        <dbReference type="ARBA" id="ARBA00022723"/>
    </source>
</evidence>
<evidence type="ECO:0000256" key="1">
    <source>
        <dbReference type="ARBA" id="ARBA00008023"/>
    </source>
</evidence>
<reference evidence="15" key="1">
    <citation type="journal article" date="2018" name="Nat. Microbiol.">
        <title>Leveraging single-cell genomics to expand the fungal tree of life.</title>
        <authorList>
            <person name="Ahrendt S.R."/>
            <person name="Quandt C.A."/>
            <person name="Ciobanu D."/>
            <person name="Clum A."/>
            <person name="Salamov A."/>
            <person name="Andreopoulos B."/>
            <person name="Cheng J.F."/>
            <person name="Woyke T."/>
            <person name="Pelin A."/>
            <person name="Henrissat B."/>
            <person name="Reynolds N.K."/>
            <person name="Benny G.L."/>
            <person name="Smith M.E."/>
            <person name="James T.Y."/>
            <person name="Grigoriev I.V."/>
        </authorList>
    </citation>
    <scope>NUCLEOTIDE SEQUENCE [LARGE SCALE GENOMIC DNA]</scope>
</reference>
<feature type="binding site" evidence="12">
    <location>
        <position position="51"/>
    </location>
    <ligand>
        <name>ITP</name>
        <dbReference type="ChEBI" id="CHEBI:61402"/>
    </ligand>
</feature>
<keyword evidence="3 12" id="KW-0479">Metal-binding</keyword>
<comment type="catalytic activity">
    <reaction evidence="10">
        <text>dITP + H2O = dIMP + diphosphate + H(+)</text>
        <dbReference type="Rhea" id="RHEA:28342"/>
        <dbReference type="ChEBI" id="CHEBI:15377"/>
        <dbReference type="ChEBI" id="CHEBI:15378"/>
        <dbReference type="ChEBI" id="CHEBI:33019"/>
        <dbReference type="ChEBI" id="CHEBI:61194"/>
        <dbReference type="ChEBI" id="CHEBI:61382"/>
        <dbReference type="EC" id="3.6.1.66"/>
    </reaction>
    <physiologicalReaction direction="left-to-right" evidence="10">
        <dbReference type="Rhea" id="RHEA:28343"/>
    </physiologicalReaction>
</comment>
<dbReference type="EC" id="3.6.1.66" evidence="12"/>
<dbReference type="GO" id="GO:0046872">
    <property type="term" value="F:metal ion binding"/>
    <property type="evidence" value="ECO:0007669"/>
    <property type="project" value="UniProtKB-KW"/>
</dbReference>
<feature type="binding site" evidence="12">
    <location>
        <begin position="143"/>
        <end position="146"/>
    </location>
    <ligand>
        <name>ITP</name>
        <dbReference type="ChEBI" id="CHEBI:61402"/>
    </ligand>
</feature>
<gene>
    <name evidence="14" type="ORF">BJ684DRAFT_7295</name>
</gene>
<evidence type="ECO:0000256" key="7">
    <source>
        <dbReference type="ARBA" id="ARBA00023080"/>
    </source>
</evidence>
<evidence type="ECO:0000256" key="9">
    <source>
        <dbReference type="ARBA" id="ARBA00093218"/>
    </source>
</evidence>
<dbReference type="GO" id="GO:0036220">
    <property type="term" value="F:ITP diphosphatase activity"/>
    <property type="evidence" value="ECO:0007669"/>
    <property type="project" value="UniProtKB-UniRule"/>
</dbReference>
<keyword evidence="12" id="KW-0464">Manganese</keyword>
<feature type="binding site" evidence="12">
    <location>
        <position position="67"/>
    </location>
    <ligand>
        <name>Mg(2+)</name>
        <dbReference type="ChEBI" id="CHEBI:18420"/>
    </ligand>
</feature>
<feature type="binding site" evidence="12">
    <location>
        <begin position="67"/>
        <end position="68"/>
    </location>
    <ligand>
        <name>ITP</name>
        <dbReference type="ChEBI" id="CHEBI:61402"/>
    </ligand>
</feature>
<keyword evidence="5 12" id="KW-0378">Hydrolase</keyword>
<dbReference type="Pfam" id="PF01725">
    <property type="entry name" value="Ham1p_like"/>
    <property type="match status" value="1"/>
</dbReference>
<dbReference type="GO" id="GO:0005737">
    <property type="term" value="C:cytoplasm"/>
    <property type="evidence" value="ECO:0007669"/>
    <property type="project" value="UniProtKB-SubCell"/>
</dbReference>
<feature type="binding site" evidence="12">
    <location>
        <position position="166"/>
    </location>
    <ligand>
        <name>ITP</name>
        <dbReference type="ChEBI" id="CHEBI:61402"/>
    </ligand>
</feature>
<keyword evidence="15" id="KW-1185">Reference proteome</keyword>
<comment type="function">
    <text evidence="12">Pyrophosphatase that hydrolyzes non-canonical purine nucleotides such as inosine triphosphate (ITP), deoxyinosine triphosphate (dITP) or xanthosine 5'-triphosphate (XTP) to their respective monophosphate derivatives. The enzyme does not distinguish between the deoxy- and ribose forms. Probably excludes non-canonical purines from RNA and DNA precursor pools, thus preventing their incorporation into RNA and DNA and avoiding chromosomal lesions.</text>
</comment>
<accession>A0A4P9Y9Y0</accession>